<evidence type="ECO:0000256" key="1">
    <source>
        <dbReference type="SAM" id="SignalP"/>
    </source>
</evidence>
<dbReference type="KEGG" id="lzy:LZ3411_1990"/>
<dbReference type="Proteomes" id="UP000195412">
    <property type="component" value="Chromosome I"/>
</dbReference>
<dbReference type="GO" id="GO:0008237">
    <property type="term" value="F:metallopeptidase activity"/>
    <property type="evidence" value="ECO:0007669"/>
    <property type="project" value="InterPro"/>
</dbReference>
<gene>
    <name evidence="2" type="ORF">LZ3411_1990</name>
</gene>
<protein>
    <submittedName>
        <fullName evidence="2">Uncharacterized membrane protein</fullName>
    </submittedName>
</protein>
<reference evidence="3" key="1">
    <citation type="submission" date="2017-05" db="EMBL/GenBank/DDBJ databases">
        <authorList>
            <person name="Papadimitriou K."/>
        </authorList>
    </citation>
    <scope>NUCLEOTIDE SEQUENCE [LARGE SCALE GENOMIC DNA]</scope>
    <source>
        <strain evidence="3">ACA-DC 3411</strain>
    </source>
</reference>
<organism evidence="2 3">
    <name type="scientific">Levilactobacillus zymae</name>
    <dbReference type="NCBI Taxonomy" id="267363"/>
    <lineage>
        <taxon>Bacteria</taxon>
        <taxon>Bacillati</taxon>
        <taxon>Bacillota</taxon>
        <taxon>Bacilli</taxon>
        <taxon>Lactobacillales</taxon>
        <taxon>Lactobacillaceae</taxon>
        <taxon>Levilactobacillus</taxon>
    </lineage>
</organism>
<accession>A0A1Y6JZ19</accession>
<feature type="signal peptide" evidence="1">
    <location>
        <begin position="1"/>
        <end position="35"/>
    </location>
</feature>
<dbReference type="Gene3D" id="3.40.390.10">
    <property type="entry name" value="Collagenase (Catalytic Domain)"/>
    <property type="match status" value="1"/>
</dbReference>
<evidence type="ECO:0000313" key="3">
    <source>
        <dbReference type="Proteomes" id="UP000195412"/>
    </source>
</evidence>
<proteinExistence type="predicted"/>
<dbReference type="RefSeq" id="WP_087742423.1">
    <property type="nucleotide sequence ID" value="NZ_LT854705.1"/>
</dbReference>
<keyword evidence="1" id="KW-0732">Signal</keyword>
<dbReference type="EMBL" id="LT854705">
    <property type="protein sequence ID" value="SMS15040.1"/>
    <property type="molecule type" value="Genomic_DNA"/>
</dbReference>
<dbReference type="SUPFAM" id="SSF55486">
    <property type="entry name" value="Metalloproteases ('zincins'), catalytic domain"/>
    <property type="match status" value="1"/>
</dbReference>
<dbReference type="InterPro" id="IPR024079">
    <property type="entry name" value="MetalloPept_cat_dom_sf"/>
</dbReference>
<evidence type="ECO:0000313" key="2">
    <source>
        <dbReference type="EMBL" id="SMS15040.1"/>
    </source>
</evidence>
<dbReference type="AlphaFoldDB" id="A0A1Y6JZ19"/>
<feature type="chain" id="PRO_5013323293" evidence="1">
    <location>
        <begin position="36"/>
        <end position="310"/>
    </location>
</feature>
<name>A0A1Y6JZ19_9LACO</name>
<sequence length="310" mass="34313">MRTTHRFKVHSVFVAAAAALLVTPVAVSGTVTAQAASVKPTTSVLKKSNSYYRKNAKTLGKKYKLAYDAQTALKKNGKAVVWVNTSDKQLKQSVQLAMDYWNHKLGKKEFTKGTKKSHTLTFSVSHAQASKSDNSDAWWTPATKKVQIRWSYYQDAQKDIAQRMSAPYQTAFDHQYQATITATAKKNLAAQGVSTTANNYSALVEQEEVKVAESLPAFQTVNKTLTAINNSVAAQGRMYEYTGTIAHEFGHTMGLNHSPNAKDLMYFESGTNKVYSYKQVTTTMKTYNPVTATDKARAQLALKIYVAAHK</sequence>